<dbReference type="PANTHER" id="PTHR30565">
    <property type="entry name" value="PROTEIN YCIF"/>
    <property type="match status" value="1"/>
</dbReference>
<dbReference type="InterPro" id="IPR047114">
    <property type="entry name" value="YciF"/>
</dbReference>
<reference evidence="1 2" key="1">
    <citation type="submission" date="2017-09" db="EMBL/GenBank/DDBJ databases">
        <title>Mesorhizobum sanjuanii sp. nov. isolated from nodules of Lotus tenuis in saline-alkaline lowlands of Flooding Pampa.</title>
        <authorList>
            <person name="Sannazzaro A.I."/>
            <person name="Torres Tejerizo G.A."/>
            <person name="Fontana F."/>
            <person name="Cumpa Velazquez L.M."/>
            <person name="Hansen L."/>
            <person name="Pistorio M."/>
            <person name="Estrella M.J."/>
        </authorList>
    </citation>
    <scope>NUCLEOTIDE SEQUENCE [LARGE SCALE GENOMIC DNA]</scope>
    <source>
        <strain evidence="1 2">BSA136</strain>
    </source>
</reference>
<dbReference type="InterPro" id="IPR012347">
    <property type="entry name" value="Ferritin-like"/>
</dbReference>
<dbReference type="Proteomes" id="UP000219182">
    <property type="component" value="Unassembled WGS sequence"/>
</dbReference>
<dbReference type="InterPro" id="IPR009078">
    <property type="entry name" value="Ferritin-like_SF"/>
</dbReference>
<dbReference type="PANTHER" id="PTHR30565:SF9">
    <property type="entry name" value="PROTEIN YCIF"/>
    <property type="match status" value="1"/>
</dbReference>
<dbReference type="CDD" id="cd07909">
    <property type="entry name" value="YciF"/>
    <property type="match status" value="1"/>
</dbReference>
<dbReference type="SUPFAM" id="SSF47240">
    <property type="entry name" value="Ferritin-like"/>
    <property type="match status" value="1"/>
</dbReference>
<proteinExistence type="predicted"/>
<gene>
    <name evidence="1" type="ORF">CN311_25190</name>
</gene>
<comment type="caution">
    <text evidence="1">The sequence shown here is derived from an EMBL/GenBank/DDBJ whole genome shotgun (WGS) entry which is preliminary data.</text>
</comment>
<evidence type="ECO:0000313" key="1">
    <source>
        <dbReference type="EMBL" id="PDQ18359.1"/>
    </source>
</evidence>
<accession>A0A2A6F8V4</accession>
<dbReference type="InterPro" id="IPR010287">
    <property type="entry name" value="DUF892_YciF-like"/>
</dbReference>
<protein>
    <submittedName>
        <fullName evidence="1">Uncharacterized protein</fullName>
    </submittedName>
</protein>
<organism evidence="1 2">
    <name type="scientific">Mesorhizobium sanjuanii</name>
    <dbReference type="NCBI Taxonomy" id="2037900"/>
    <lineage>
        <taxon>Bacteria</taxon>
        <taxon>Pseudomonadati</taxon>
        <taxon>Pseudomonadota</taxon>
        <taxon>Alphaproteobacteria</taxon>
        <taxon>Hyphomicrobiales</taxon>
        <taxon>Phyllobacteriaceae</taxon>
        <taxon>Mesorhizobium</taxon>
    </lineage>
</organism>
<keyword evidence="2" id="KW-1185">Reference proteome</keyword>
<dbReference type="RefSeq" id="WP_097576373.1">
    <property type="nucleotide sequence ID" value="NZ_NWQG01000190.1"/>
</dbReference>
<name>A0A2A6F8V4_9HYPH</name>
<dbReference type="Gene3D" id="1.20.1260.10">
    <property type="match status" value="1"/>
</dbReference>
<dbReference type="Pfam" id="PF05974">
    <property type="entry name" value="DUF892"/>
    <property type="match status" value="1"/>
</dbReference>
<sequence length="168" mass="18202">MTATKSPKGLKELFHDTLKDIYFAEKKILATLPKMAKAAQSDELKAAFEKHRGQTEEHVARLEEVFEVIDRKPVGKTCAAIMGITEEGAEIIKDYKGSPSLDAGLLAAAQAVEHYEISRYGTLRTWAAELGLDEAVNLLDLTLGEEKETDAALTQLAEAAVNTAAEAA</sequence>
<dbReference type="AlphaFoldDB" id="A0A2A6F8V4"/>
<evidence type="ECO:0000313" key="2">
    <source>
        <dbReference type="Proteomes" id="UP000219182"/>
    </source>
</evidence>
<dbReference type="EMBL" id="NWQG01000190">
    <property type="protein sequence ID" value="PDQ18359.1"/>
    <property type="molecule type" value="Genomic_DNA"/>
</dbReference>